<name>A0A364Y1N8_9BACT</name>
<dbReference type="EMBL" id="QMFY01000006">
    <property type="protein sequence ID" value="RAW00624.1"/>
    <property type="molecule type" value="Genomic_DNA"/>
</dbReference>
<evidence type="ECO:0000256" key="1">
    <source>
        <dbReference type="ARBA" id="ARBA00004571"/>
    </source>
</evidence>
<gene>
    <name evidence="11" type="ORF">DQQ10_13605</name>
</gene>
<comment type="similarity">
    <text evidence="8">Belongs to the TonB-dependent receptor family.</text>
</comment>
<proteinExistence type="inferred from homology"/>
<dbReference type="GO" id="GO:0009279">
    <property type="term" value="C:cell outer membrane"/>
    <property type="evidence" value="ECO:0007669"/>
    <property type="project" value="UniProtKB-SubCell"/>
</dbReference>
<evidence type="ECO:0000256" key="8">
    <source>
        <dbReference type="PROSITE-ProRule" id="PRU01360"/>
    </source>
</evidence>
<dbReference type="Pfam" id="PF13715">
    <property type="entry name" value="CarbopepD_reg_2"/>
    <property type="match status" value="1"/>
</dbReference>
<dbReference type="InterPro" id="IPR008969">
    <property type="entry name" value="CarboxyPept-like_regulatory"/>
</dbReference>
<feature type="signal peptide" evidence="9">
    <location>
        <begin position="1"/>
        <end position="26"/>
    </location>
</feature>
<evidence type="ECO:0000256" key="6">
    <source>
        <dbReference type="ARBA" id="ARBA00023136"/>
    </source>
</evidence>
<evidence type="ECO:0000256" key="7">
    <source>
        <dbReference type="ARBA" id="ARBA00023237"/>
    </source>
</evidence>
<dbReference type="InterPro" id="IPR023997">
    <property type="entry name" value="TonB-dep_OMP_SusC/RagA_CS"/>
</dbReference>
<feature type="domain" description="TonB-dependent receptor plug" evidence="10">
    <location>
        <begin position="118"/>
        <end position="246"/>
    </location>
</feature>
<keyword evidence="3 8" id="KW-1134">Transmembrane beta strand</keyword>
<organism evidence="11 12">
    <name type="scientific">Pseudochryseolinea flava</name>
    <dbReference type="NCBI Taxonomy" id="2059302"/>
    <lineage>
        <taxon>Bacteria</taxon>
        <taxon>Pseudomonadati</taxon>
        <taxon>Bacteroidota</taxon>
        <taxon>Cytophagia</taxon>
        <taxon>Cytophagales</taxon>
        <taxon>Fulvivirgaceae</taxon>
        <taxon>Pseudochryseolinea</taxon>
    </lineage>
</organism>
<evidence type="ECO:0000313" key="12">
    <source>
        <dbReference type="Proteomes" id="UP000251889"/>
    </source>
</evidence>
<dbReference type="InterPro" id="IPR037066">
    <property type="entry name" value="Plug_dom_sf"/>
</dbReference>
<evidence type="ECO:0000313" key="11">
    <source>
        <dbReference type="EMBL" id="RAW00624.1"/>
    </source>
</evidence>
<evidence type="ECO:0000256" key="9">
    <source>
        <dbReference type="SAM" id="SignalP"/>
    </source>
</evidence>
<dbReference type="NCBIfam" id="TIGR04056">
    <property type="entry name" value="OMP_RagA_SusC"/>
    <property type="match status" value="1"/>
</dbReference>
<evidence type="ECO:0000259" key="10">
    <source>
        <dbReference type="Pfam" id="PF07715"/>
    </source>
</evidence>
<keyword evidence="12" id="KW-1185">Reference proteome</keyword>
<evidence type="ECO:0000256" key="3">
    <source>
        <dbReference type="ARBA" id="ARBA00022452"/>
    </source>
</evidence>
<feature type="chain" id="PRO_5017051006" evidence="9">
    <location>
        <begin position="27"/>
        <end position="990"/>
    </location>
</feature>
<dbReference type="SUPFAM" id="SSF56935">
    <property type="entry name" value="Porins"/>
    <property type="match status" value="1"/>
</dbReference>
<dbReference type="PANTHER" id="PTHR30069:SF29">
    <property type="entry name" value="HEMOGLOBIN AND HEMOGLOBIN-HAPTOGLOBIN-BINDING PROTEIN 1-RELATED"/>
    <property type="match status" value="1"/>
</dbReference>
<dbReference type="NCBIfam" id="TIGR04057">
    <property type="entry name" value="SusC_RagA_signa"/>
    <property type="match status" value="1"/>
</dbReference>
<dbReference type="Gene3D" id="2.40.170.20">
    <property type="entry name" value="TonB-dependent receptor, beta-barrel domain"/>
    <property type="match status" value="1"/>
</dbReference>
<comment type="caution">
    <text evidence="11">The sequence shown here is derived from an EMBL/GenBank/DDBJ whole genome shotgun (WGS) entry which is preliminary data.</text>
</comment>
<accession>A0A364Y1N8</accession>
<keyword evidence="6 8" id="KW-0472">Membrane</keyword>
<dbReference type="Gene3D" id="2.60.40.1120">
    <property type="entry name" value="Carboxypeptidase-like, regulatory domain"/>
    <property type="match status" value="1"/>
</dbReference>
<dbReference type="Proteomes" id="UP000251889">
    <property type="component" value="Unassembled WGS sequence"/>
</dbReference>
<evidence type="ECO:0000256" key="5">
    <source>
        <dbReference type="ARBA" id="ARBA00022729"/>
    </source>
</evidence>
<dbReference type="InterPro" id="IPR039426">
    <property type="entry name" value="TonB-dep_rcpt-like"/>
</dbReference>
<dbReference type="GO" id="GO:0044718">
    <property type="term" value="P:siderophore transmembrane transport"/>
    <property type="evidence" value="ECO:0007669"/>
    <property type="project" value="TreeGrafter"/>
</dbReference>
<dbReference type="SUPFAM" id="SSF49464">
    <property type="entry name" value="Carboxypeptidase regulatory domain-like"/>
    <property type="match status" value="1"/>
</dbReference>
<dbReference type="InterPro" id="IPR023996">
    <property type="entry name" value="TonB-dep_OMP_SusC/RagA"/>
</dbReference>
<keyword evidence="2 8" id="KW-0813">Transport</keyword>
<evidence type="ECO:0000256" key="2">
    <source>
        <dbReference type="ARBA" id="ARBA00022448"/>
    </source>
</evidence>
<evidence type="ECO:0000256" key="4">
    <source>
        <dbReference type="ARBA" id="ARBA00022692"/>
    </source>
</evidence>
<dbReference type="PROSITE" id="PS52016">
    <property type="entry name" value="TONB_DEPENDENT_REC_3"/>
    <property type="match status" value="1"/>
</dbReference>
<sequence length="990" mass="106667">MTKLYQPLSKTLAVLLLTLLTSVAWAQTQTVTGKVTSSDDGMPLPGVNIIEKGTTNGTATDSEGKYSLTVRENATLVFTFVGYATQEASANQSTVDIILQSDFTSLNEVVVVGYETIKKKDLTGSVAQVSAADLNKGVYTSPAQLIQGKIAGLAVVSASGAPGAENSIQIRGPGSLRSGSAPLIVVDGIQLDNNSAKPGVQLPGALGASPGIDPMSFINGADIERIDVLKDASATAIYGSRGANGVIMITTKKPARGEMAISFGASTGVSSISKKIDMLNADEYRAALESEGITGGDFGSEANAFDEIIRTGVVQNYNLSFAAGGEHSSHRVSIGYTDQEGIIKKSGMEKYNAMLNSHYAFLEDRIKLDVLLLGAQVNQQSAPIGNNSPTDGNLISQALQWNPTNPLREDGEYNQPQSNVEVNPLATLHAFDDDFYMTRLIASVAPTVRIAKGLDYKLQVAIDHTQGDRYIMQKKWLFVGGKPGLGEATYNTSKVTTKQFSHTLTYSKDLDALSFSALLGYEFQDSRVTGMRAGAVGFSADEIDFRHNFQDVLASNTYIVNIAPPDAKLQSYFGRVNVTYDDRFRVTATLRSDGSTKFGSGNKYGVFPAFGFAWTLSEEEFMPDLFDDFKLRLGWGKTGSQTFPSGLAPRTYGVLRGPQGPILDVLNDGNPNLKWETSVTTNVGFDIALLNSRVTASIDYFNKVTDDQLYNAEAPLPSAGGNRWVNLEDGQILNKGLELALNGYVIDKGDVSLSIGGNVTFLKNEFAPRGDVEDFVVDTGVLNGKGLSGETSQRTAKGHPINSFYLPVWLGFDENGESLYEDGFANIYPKKFVGSALPKMYYGMTVNLNVKKFDAALSLNGVSGNKIYNNTANAVLVKGNLGSRNISPDLVGNKESFANEPAPSTRYLENGGFLRLANVTLGYSPEIKFAAIKNFRVYFTAQNLFVITDYSGFDPEVNVDKSFNGFPSFGIDYTQYPKARTFTVGVNATF</sequence>
<dbReference type="OrthoDB" id="9768177at2"/>
<dbReference type="Pfam" id="PF07715">
    <property type="entry name" value="Plug"/>
    <property type="match status" value="1"/>
</dbReference>
<dbReference type="PANTHER" id="PTHR30069">
    <property type="entry name" value="TONB-DEPENDENT OUTER MEMBRANE RECEPTOR"/>
    <property type="match status" value="1"/>
</dbReference>
<dbReference type="RefSeq" id="WP_112747424.1">
    <property type="nucleotide sequence ID" value="NZ_QMFY01000006.1"/>
</dbReference>
<keyword evidence="4 8" id="KW-0812">Transmembrane</keyword>
<comment type="subcellular location">
    <subcellularLocation>
        <location evidence="1 8">Cell outer membrane</location>
        <topology evidence="1 8">Multi-pass membrane protein</topology>
    </subcellularLocation>
</comment>
<protein>
    <submittedName>
        <fullName evidence="11">SusC/RagA family TonB-linked outer membrane protein</fullName>
    </submittedName>
</protein>
<dbReference type="InterPro" id="IPR012910">
    <property type="entry name" value="Plug_dom"/>
</dbReference>
<keyword evidence="7 8" id="KW-0998">Cell outer membrane</keyword>
<keyword evidence="5 9" id="KW-0732">Signal</keyword>
<dbReference type="GO" id="GO:0015344">
    <property type="term" value="F:siderophore uptake transmembrane transporter activity"/>
    <property type="evidence" value="ECO:0007669"/>
    <property type="project" value="TreeGrafter"/>
</dbReference>
<dbReference type="InterPro" id="IPR036942">
    <property type="entry name" value="Beta-barrel_TonB_sf"/>
</dbReference>
<dbReference type="AlphaFoldDB" id="A0A364Y1N8"/>
<reference evidence="11 12" key="1">
    <citation type="submission" date="2018-06" db="EMBL/GenBank/DDBJ databases">
        <title>Chryseolinea flavus sp. nov., a member of the phylum Bacteroidetes isolated from soil.</title>
        <authorList>
            <person name="Li Y."/>
            <person name="Wang J."/>
        </authorList>
    </citation>
    <scope>NUCLEOTIDE SEQUENCE [LARGE SCALE GENOMIC DNA]</scope>
    <source>
        <strain evidence="11 12">SDU1-6</strain>
    </source>
</reference>
<dbReference type="Gene3D" id="2.170.130.10">
    <property type="entry name" value="TonB-dependent receptor, plug domain"/>
    <property type="match status" value="1"/>
</dbReference>